<evidence type="ECO:0000256" key="5">
    <source>
        <dbReference type="ARBA" id="ARBA00022679"/>
    </source>
</evidence>
<comment type="function">
    <text evidence="8">The phosphoenolpyruvate-dependent sugar phosphotransferase system (sugar PTS), a major carbohydrate active transport system, catalyzes the phosphorylation of incoming sugar substrates concomitantly with their translocation across the cell membrane. The enzyme II UlaABC PTS system is involved in ascorbate transport.</text>
</comment>
<dbReference type="Pfam" id="PF00359">
    <property type="entry name" value="PTS_EIIA_2"/>
    <property type="match status" value="1"/>
</dbReference>
<evidence type="ECO:0000256" key="4">
    <source>
        <dbReference type="ARBA" id="ARBA00022553"/>
    </source>
</evidence>
<dbReference type="CDD" id="cd00211">
    <property type="entry name" value="PTS_IIA_fru"/>
    <property type="match status" value="1"/>
</dbReference>
<organism evidence="12 13">
    <name type="scientific">Serratia proteamaculans</name>
    <dbReference type="NCBI Taxonomy" id="28151"/>
    <lineage>
        <taxon>Bacteria</taxon>
        <taxon>Pseudomonadati</taxon>
        <taxon>Pseudomonadota</taxon>
        <taxon>Gammaproteobacteria</taxon>
        <taxon>Enterobacterales</taxon>
        <taxon>Yersiniaceae</taxon>
        <taxon>Serratia</taxon>
    </lineage>
</organism>
<evidence type="ECO:0000256" key="3">
    <source>
        <dbReference type="ARBA" id="ARBA00022490"/>
    </source>
</evidence>
<gene>
    <name evidence="12" type="ORF">GHV41_25090</name>
</gene>
<comment type="subcellular location">
    <subcellularLocation>
        <location evidence="1">Cytoplasm</location>
    </subcellularLocation>
</comment>
<dbReference type="Gene3D" id="3.40.930.10">
    <property type="entry name" value="Mannitol-specific EII, Chain A"/>
    <property type="match status" value="1"/>
</dbReference>
<evidence type="ECO:0000256" key="7">
    <source>
        <dbReference type="ARBA" id="ARBA00022777"/>
    </source>
</evidence>
<evidence type="ECO:0000259" key="11">
    <source>
        <dbReference type="PROSITE" id="PS51094"/>
    </source>
</evidence>
<evidence type="ECO:0000256" key="2">
    <source>
        <dbReference type="ARBA" id="ARBA00022448"/>
    </source>
</evidence>
<feature type="domain" description="PTS EIIA type-2" evidence="11">
    <location>
        <begin position="6"/>
        <end position="145"/>
    </location>
</feature>
<dbReference type="InterPro" id="IPR051351">
    <property type="entry name" value="Ascorbate-PTS_EIIA_comp"/>
</dbReference>
<keyword evidence="7" id="KW-0418">Kinase</keyword>
<keyword evidence="3" id="KW-0963">Cytoplasm</keyword>
<proteinExistence type="predicted"/>
<protein>
    <recommendedName>
        <fullName evidence="9">Ascorbate-specific PTS system EIIA component</fullName>
    </recommendedName>
    <alternativeName>
        <fullName evidence="10">Ascorbate-specific phosphotransferase enzyme IIA component</fullName>
    </alternativeName>
</protein>
<dbReference type="SUPFAM" id="SSF55804">
    <property type="entry name" value="Phoshotransferase/anion transport protein"/>
    <property type="match status" value="1"/>
</dbReference>
<evidence type="ECO:0000256" key="6">
    <source>
        <dbReference type="ARBA" id="ARBA00022683"/>
    </source>
</evidence>
<evidence type="ECO:0000313" key="13">
    <source>
        <dbReference type="Proteomes" id="UP000381260"/>
    </source>
</evidence>
<keyword evidence="2" id="KW-0813">Transport</keyword>
<dbReference type="PROSITE" id="PS51094">
    <property type="entry name" value="PTS_EIIA_TYPE_2"/>
    <property type="match status" value="1"/>
</dbReference>
<evidence type="ECO:0000256" key="9">
    <source>
        <dbReference type="ARBA" id="ARBA00041175"/>
    </source>
</evidence>
<dbReference type="InterPro" id="IPR016152">
    <property type="entry name" value="PTrfase/Anion_transptr"/>
</dbReference>
<dbReference type="AlphaFoldDB" id="A0A5Q2VJJ5"/>
<keyword evidence="5" id="KW-0808">Transferase</keyword>
<dbReference type="EMBL" id="CP045913">
    <property type="protein sequence ID" value="QGH64424.1"/>
    <property type="molecule type" value="Genomic_DNA"/>
</dbReference>
<dbReference type="Proteomes" id="UP000381260">
    <property type="component" value="Chromosome"/>
</dbReference>
<evidence type="ECO:0000256" key="8">
    <source>
        <dbReference type="ARBA" id="ARBA00037387"/>
    </source>
</evidence>
<keyword evidence="6" id="KW-0598">Phosphotransferase system</keyword>
<dbReference type="InterPro" id="IPR002178">
    <property type="entry name" value="PTS_EIIA_type-2_dom"/>
</dbReference>
<evidence type="ECO:0000313" key="12">
    <source>
        <dbReference type="EMBL" id="QGH64424.1"/>
    </source>
</evidence>
<keyword evidence="4" id="KW-0597">Phosphoprotein</keyword>
<dbReference type="GO" id="GO:0016301">
    <property type="term" value="F:kinase activity"/>
    <property type="evidence" value="ECO:0007669"/>
    <property type="project" value="UniProtKB-KW"/>
</dbReference>
<dbReference type="GO" id="GO:0009401">
    <property type="term" value="P:phosphoenolpyruvate-dependent sugar phosphotransferase system"/>
    <property type="evidence" value="ECO:0007669"/>
    <property type="project" value="UniProtKB-KW"/>
</dbReference>
<accession>A0A5Q2VJJ5</accession>
<dbReference type="GO" id="GO:0005737">
    <property type="term" value="C:cytoplasm"/>
    <property type="evidence" value="ECO:0007669"/>
    <property type="project" value="UniProtKB-SubCell"/>
</dbReference>
<sequence>MTIKQLLIEAGAIQVGVQETDWQKVIELAARPLVDNGYIHPSYHQAVISNTLTHGAYYVFDEGIAIPHARPECGVIKDCFSMVLLDQPVAFQDSEKADIVILFGATDSNRHIEDGIRAIVELLDNKQRLDKLRAAKLWQEVVEIL</sequence>
<dbReference type="PANTHER" id="PTHR36203">
    <property type="entry name" value="ASCORBATE-SPECIFIC PTS SYSTEM EIIA COMPONENT"/>
    <property type="match status" value="1"/>
</dbReference>
<evidence type="ECO:0000256" key="1">
    <source>
        <dbReference type="ARBA" id="ARBA00004496"/>
    </source>
</evidence>
<dbReference type="RefSeq" id="WP_153860976.1">
    <property type="nucleotide sequence ID" value="NZ_CP045913.1"/>
</dbReference>
<name>A0A5Q2VJJ5_SERPR</name>
<dbReference type="PANTHER" id="PTHR36203:SF1">
    <property type="entry name" value="ASCORBATE-SPECIFIC PTS SYSTEM EIIA COMPONENT"/>
    <property type="match status" value="1"/>
</dbReference>
<evidence type="ECO:0000256" key="10">
    <source>
        <dbReference type="ARBA" id="ARBA00042072"/>
    </source>
</evidence>
<reference evidence="12 13" key="1">
    <citation type="submission" date="2019-11" db="EMBL/GenBank/DDBJ databases">
        <title>The Phosphoenolpyruvate Phosphotransferase System Regulates Serratia proteamaculans 336X Biofilm Formation and Wheat Roots colonization.</title>
        <authorList>
            <person name="Liu F."/>
        </authorList>
    </citation>
    <scope>NUCLEOTIDE SEQUENCE [LARGE SCALE GENOMIC DNA]</scope>
    <source>
        <strain evidence="12 13">336X</strain>
    </source>
</reference>